<sequence length="120" mass="13739">VGAYFAINAADGEVFYVRPALLALTFSVVDLLFIIIFLPETLPKKKRVSSVIMGCREALDLISPVSLFQFSAITRREDFSSTRNVQNLQMLGLVYFLYLFFFSGLEYTSSFLTHQRFQFN</sequence>
<dbReference type="Proteomes" id="UP001162483">
    <property type="component" value="Unassembled WGS sequence"/>
</dbReference>
<comment type="caution">
    <text evidence="8">The sequence shown here is derived from an EMBL/GenBank/DDBJ whole genome shotgun (WGS) entry which is preliminary data.</text>
</comment>
<organism evidence="8 9">
    <name type="scientific">Staurois parvus</name>
    <dbReference type="NCBI Taxonomy" id="386267"/>
    <lineage>
        <taxon>Eukaryota</taxon>
        <taxon>Metazoa</taxon>
        <taxon>Chordata</taxon>
        <taxon>Craniata</taxon>
        <taxon>Vertebrata</taxon>
        <taxon>Euteleostomi</taxon>
        <taxon>Amphibia</taxon>
        <taxon>Batrachia</taxon>
        <taxon>Anura</taxon>
        <taxon>Neobatrachia</taxon>
        <taxon>Ranoidea</taxon>
        <taxon>Ranidae</taxon>
        <taxon>Staurois</taxon>
    </lineage>
</organism>
<evidence type="ECO:0000256" key="3">
    <source>
        <dbReference type="ARBA" id="ARBA00022448"/>
    </source>
</evidence>
<dbReference type="PANTHER" id="PTHR23504">
    <property type="entry name" value="MAJOR FACILITATOR SUPERFAMILY DOMAIN-CONTAINING PROTEIN 10"/>
    <property type="match status" value="1"/>
</dbReference>
<evidence type="ECO:0000313" key="9">
    <source>
        <dbReference type="Proteomes" id="UP001162483"/>
    </source>
</evidence>
<feature type="non-terminal residue" evidence="8">
    <location>
        <position position="1"/>
    </location>
</feature>
<dbReference type="EMBL" id="CATNWA010019579">
    <property type="protein sequence ID" value="CAI9613991.1"/>
    <property type="molecule type" value="Genomic_DNA"/>
</dbReference>
<keyword evidence="9" id="KW-1185">Reference proteome</keyword>
<feature type="non-terminal residue" evidence="8">
    <location>
        <position position="120"/>
    </location>
</feature>
<evidence type="ECO:0000256" key="7">
    <source>
        <dbReference type="SAM" id="Phobius"/>
    </source>
</evidence>
<keyword evidence="3" id="KW-0813">Transport</keyword>
<evidence type="ECO:0000256" key="5">
    <source>
        <dbReference type="ARBA" id="ARBA00022989"/>
    </source>
</evidence>
<comment type="subcellular location">
    <subcellularLocation>
        <location evidence="1">Membrane</location>
        <topology evidence="1">Multi-pass membrane protein</topology>
    </subcellularLocation>
</comment>
<protein>
    <submittedName>
        <fullName evidence="8">Uncharacterized protein</fullName>
    </submittedName>
</protein>
<keyword evidence="6 7" id="KW-0472">Membrane</keyword>
<feature type="transmembrane region" description="Helical" evidence="7">
    <location>
        <begin position="20"/>
        <end position="38"/>
    </location>
</feature>
<keyword evidence="5 7" id="KW-1133">Transmembrane helix</keyword>
<reference evidence="8" key="1">
    <citation type="submission" date="2023-05" db="EMBL/GenBank/DDBJ databases">
        <authorList>
            <person name="Stuckert A."/>
        </authorList>
    </citation>
    <scope>NUCLEOTIDE SEQUENCE</scope>
</reference>
<keyword evidence="4 7" id="KW-0812">Transmembrane</keyword>
<evidence type="ECO:0000256" key="2">
    <source>
        <dbReference type="ARBA" id="ARBA00008335"/>
    </source>
</evidence>
<dbReference type="PANTHER" id="PTHR23504:SF31">
    <property type="entry name" value="MAJOR FACILITATOR SUPERFAMILY DOMAIN-CONTAINING PROTEIN 10"/>
    <property type="match status" value="1"/>
</dbReference>
<proteinExistence type="inferred from homology"/>
<accession>A0ABN9GX10</accession>
<feature type="transmembrane region" description="Helical" evidence="7">
    <location>
        <begin position="85"/>
        <end position="105"/>
    </location>
</feature>
<evidence type="ECO:0000256" key="4">
    <source>
        <dbReference type="ARBA" id="ARBA00022692"/>
    </source>
</evidence>
<evidence type="ECO:0000313" key="8">
    <source>
        <dbReference type="EMBL" id="CAI9613991.1"/>
    </source>
</evidence>
<evidence type="ECO:0000256" key="6">
    <source>
        <dbReference type="ARBA" id="ARBA00023136"/>
    </source>
</evidence>
<name>A0ABN9GX10_9NEOB</name>
<gene>
    <name evidence="8" type="ORF">SPARVUS_LOCUS14984034</name>
</gene>
<evidence type="ECO:0000256" key="1">
    <source>
        <dbReference type="ARBA" id="ARBA00004141"/>
    </source>
</evidence>
<comment type="similarity">
    <text evidence="2">Belongs to the major facilitator superfamily.</text>
</comment>